<comment type="caution">
    <text evidence="1">The sequence shown here is derived from an EMBL/GenBank/DDBJ whole genome shotgun (WGS) entry which is preliminary data.</text>
</comment>
<dbReference type="Proteomes" id="UP000308836">
    <property type="component" value="Unassembled WGS sequence"/>
</dbReference>
<accession>A0AC61R8Y5</accession>
<name>A0AC61R8Y5_9FIRM</name>
<evidence type="ECO:0000313" key="2">
    <source>
        <dbReference type="Proteomes" id="UP000308836"/>
    </source>
</evidence>
<organism evidence="1 2">
    <name type="scientific">Dubosiella muris</name>
    <dbReference type="NCBI Taxonomy" id="3038133"/>
    <lineage>
        <taxon>Bacteria</taxon>
        <taxon>Bacillati</taxon>
        <taxon>Bacillota</taxon>
        <taxon>Erysipelotrichia</taxon>
        <taxon>Erysipelotrichales</taxon>
        <taxon>Erysipelotrichaceae</taxon>
        <taxon>Dubosiella</taxon>
    </lineage>
</organism>
<protein>
    <submittedName>
        <fullName evidence="1">Polyphosphate polymerase domain-containing protein</fullName>
    </submittedName>
</protein>
<evidence type="ECO:0000313" key="1">
    <source>
        <dbReference type="EMBL" id="TGY66162.1"/>
    </source>
</evidence>
<reference evidence="1" key="1">
    <citation type="submission" date="2019-04" db="EMBL/GenBank/DDBJ databases">
        <title>Microbes associate with the intestines of laboratory mice.</title>
        <authorList>
            <person name="Navarre W."/>
            <person name="Wong E."/>
            <person name="Huang K."/>
            <person name="Tropini C."/>
            <person name="Ng K."/>
            <person name="Yu B."/>
        </authorList>
    </citation>
    <scope>NUCLEOTIDE SEQUENCE</scope>
    <source>
        <strain evidence="1">NM09_H32</strain>
    </source>
</reference>
<proteinExistence type="predicted"/>
<sequence length="232" mass="27196">MNIVSRQEKKYLINLVKSAQLQSYFSHFLTLDSNNAKGAYTVRSLYFDSIDDRDFHEKEEGVELRRKIRLRVYDPDSPYAMLEMKKKQGSDQLKRSLPIPRNDAQRLIEGRYDVLLHYDLPFAKELYAIMSMYLYRPKAIVEYDRIAYCARSNNIRITFDANIRATESDFDLFSKTLNLYPVFVNDRVVLEVKYDGYLLSPVKLALERCDQSEISVGKYSLSRSVGLRYVYG</sequence>
<gene>
    <name evidence="1" type="ORF">E5336_05750</name>
</gene>
<keyword evidence="2" id="KW-1185">Reference proteome</keyword>
<dbReference type="EMBL" id="SRYG01000009">
    <property type="protein sequence ID" value="TGY66162.1"/>
    <property type="molecule type" value="Genomic_DNA"/>
</dbReference>